<reference evidence="3" key="1">
    <citation type="submission" date="2025-08" db="UniProtKB">
        <authorList>
            <consortium name="Ensembl"/>
        </authorList>
    </citation>
    <scope>IDENTIFICATION</scope>
</reference>
<feature type="compositionally biased region" description="Basic and acidic residues" evidence="2">
    <location>
        <begin position="184"/>
        <end position="200"/>
    </location>
</feature>
<evidence type="ECO:0000313" key="3">
    <source>
        <dbReference type="Ensembl" id="ENSSMRP00000020289.1"/>
    </source>
</evidence>
<evidence type="ECO:0008006" key="5">
    <source>
        <dbReference type="Google" id="ProtNLM"/>
    </source>
</evidence>
<dbReference type="GO" id="GO:0030336">
    <property type="term" value="P:negative regulation of cell migration"/>
    <property type="evidence" value="ECO:0007669"/>
    <property type="project" value="InterPro"/>
</dbReference>
<feature type="coiled-coil region" evidence="1">
    <location>
        <begin position="19"/>
        <end position="46"/>
    </location>
</feature>
<name>A0A8D0CAL1_SALMN</name>
<dbReference type="Ensembl" id="ENSSMRT00000023773.1">
    <property type="protein sequence ID" value="ENSSMRP00000020289.1"/>
    <property type="gene ID" value="ENSSMRG00000015780.1"/>
</dbReference>
<evidence type="ECO:0000313" key="4">
    <source>
        <dbReference type="Proteomes" id="UP000694421"/>
    </source>
</evidence>
<dbReference type="InterPro" id="IPR031466">
    <property type="entry name" value="MIIP"/>
</dbReference>
<organism evidence="3 4">
    <name type="scientific">Salvator merianae</name>
    <name type="common">Argentine black and white tegu</name>
    <name type="synonym">Tupinambis merianae</name>
    <dbReference type="NCBI Taxonomy" id="96440"/>
    <lineage>
        <taxon>Eukaryota</taxon>
        <taxon>Metazoa</taxon>
        <taxon>Chordata</taxon>
        <taxon>Craniata</taxon>
        <taxon>Vertebrata</taxon>
        <taxon>Euteleostomi</taxon>
        <taxon>Lepidosauria</taxon>
        <taxon>Squamata</taxon>
        <taxon>Bifurcata</taxon>
        <taxon>Unidentata</taxon>
        <taxon>Episquamata</taxon>
        <taxon>Laterata</taxon>
        <taxon>Teiioidea</taxon>
        <taxon>Teiidae</taxon>
        <taxon>Salvator</taxon>
    </lineage>
</organism>
<dbReference type="AlphaFoldDB" id="A0A8D0CAL1"/>
<evidence type="ECO:0000256" key="2">
    <source>
        <dbReference type="SAM" id="MobiDB-lite"/>
    </source>
</evidence>
<protein>
    <recommendedName>
        <fullName evidence="5">Migration and invasion inhibitory protein</fullName>
    </recommendedName>
</protein>
<keyword evidence="1" id="KW-0175">Coiled coil</keyword>
<proteinExistence type="predicted"/>
<dbReference type="OMA" id="SHCFAKQ"/>
<accession>A0A8D0CAL1</accession>
<keyword evidence="4" id="KW-1185">Reference proteome</keyword>
<feature type="region of interest" description="Disordered" evidence="2">
    <location>
        <begin position="184"/>
        <end position="205"/>
    </location>
</feature>
<dbReference type="Proteomes" id="UP000694421">
    <property type="component" value="Unplaced"/>
</dbReference>
<dbReference type="GO" id="GO:0010972">
    <property type="term" value="P:negative regulation of G2/M transition of mitotic cell cycle"/>
    <property type="evidence" value="ECO:0007669"/>
    <property type="project" value="InterPro"/>
</dbReference>
<sequence length="543" mass="61864">MSVSPVLKQQVKLPAKIIIIIMELELARLRQLNQDLLQKLKANQEAFQRQTQIKHLFATPPSGKATPQRTSENLEWKAGQDQFLKDMMNPTLATLPERGQQATQPGLGSPSKFATRCDAEKSKMCHQGHLHPAHSEISFVGSATTACKTVRSFLGAQANPYFPVRDTEAENRSDLISILEAKVPNDGRKKAGRTPEEGKKRPNSRARMLNTPKSILLTPQGKEANEKHKKEAAHVTFNSEPEEYTLSADDWSIRPFLGYDWIAGLLDMDSSLSEKSEQYFSELQDFRRVNREDCIDEQDLESDMPGSAAYNREQDTDTASHQCVYCYRLNKRLFAMPVDPKSACPICKNPRTQRPPETLVEPAFVRVSIPRSTLLPPYKHRIHRRKSYEPADNLGLPSHCLSGWENSLRAVRPTFSSLDLFSSLETQPLDHSSWVRMKRQKTSRQKSWKSPHLSLWKRTVVLHLFSLQTCNTRFSLNLCSRNRRLECQEEQRQMSCLIFPGQQNSNSAMSLSSKSHCFAKQHLVSSTKFLDHNWDVDSETLAF</sequence>
<dbReference type="Pfam" id="PF15734">
    <property type="entry name" value="MIIP"/>
    <property type="match status" value="1"/>
</dbReference>
<dbReference type="PANTHER" id="PTHR34831">
    <property type="entry name" value="MIGRATION AND INVASION-INHIBITORY PROTEIN"/>
    <property type="match status" value="1"/>
</dbReference>
<reference evidence="3" key="2">
    <citation type="submission" date="2025-09" db="UniProtKB">
        <authorList>
            <consortium name="Ensembl"/>
        </authorList>
    </citation>
    <scope>IDENTIFICATION</scope>
</reference>
<dbReference type="PANTHER" id="PTHR34831:SF1">
    <property type="entry name" value="MIGRATION AND INVASION-INHIBITORY PROTEIN"/>
    <property type="match status" value="1"/>
</dbReference>
<dbReference type="GeneTree" id="ENSGT00390000003768"/>
<evidence type="ECO:0000256" key="1">
    <source>
        <dbReference type="SAM" id="Coils"/>
    </source>
</evidence>